<dbReference type="InterPro" id="IPR050639">
    <property type="entry name" value="SSR_resolvase"/>
</dbReference>
<dbReference type="PANTHER" id="PTHR30461:SF23">
    <property type="entry name" value="DNA RECOMBINASE-RELATED"/>
    <property type="match status" value="1"/>
</dbReference>
<dbReference type="InterPro" id="IPR036162">
    <property type="entry name" value="Resolvase-like_N_sf"/>
</dbReference>
<dbReference type="PROSITE" id="PS51737">
    <property type="entry name" value="RECOMBINASE_DNA_BIND"/>
    <property type="match status" value="1"/>
</dbReference>
<dbReference type="SMART" id="SM00857">
    <property type="entry name" value="Resolvase"/>
    <property type="match status" value="1"/>
</dbReference>
<evidence type="ECO:0000259" key="2">
    <source>
        <dbReference type="PROSITE" id="PS51737"/>
    </source>
</evidence>
<organism evidence="3 4">
    <name type="scientific">Streptomyces glaucosporus</name>
    <dbReference type="NCBI Taxonomy" id="284044"/>
    <lineage>
        <taxon>Bacteria</taxon>
        <taxon>Bacillati</taxon>
        <taxon>Actinomycetota</taxon>
        <taxon>Actinomycetes</taxon>
        <taxon>Kitasatosporales</taxon>
        <taxon>Streptomycetaceae</taxon>
        <taxon>Streptomyces</taxon>
    </lineage>
</organism>
<dbReference type="CDD" id="cd00338">
    <property type="entry name" value="Ser_Recombinase"/>
    <property type="match status" value="1"/>
</dbReference>
<proteinExistence type="predicted"/>
<dbReference type="Pfam" id="PF00239">
    <property type="entry name" value="Resolvase"/>
    <property type="match status" value="1"/>
</dbReference>
<feature type="domain" description="Resolvase/invertase-type recombinase catalytic" evidence="1">
    <location>
        <begin position="5"/>
        <end position="167"/>
    </location>
</feature>
<feature type="domain" description="Recombinase" evidence="2">
    <location>
        <begin position="174"/>
        <end position="280"/>
    </location>
</feature>
<dbReference type="Gene3D" id="3.40.50.1390">
    <property type="entry name" value="Resolvase, N-terminal catalytic domain"/>
    <property type="match status" value="1"/>
</dbReference>
<sequence>MTPKAAILLVRISDDDEGDQKGVRRQEADGRALADRLGWTIAEVITENDTSAFKRRKVKLPDGTTALRTVRPGFRAALDKLASGARDGLLAYDLDRTARDPRDLEDLIDVVEARTPRIPVESVTGSLRLANDADVTMARVMVAVANKASRDTSRRVARKHQELAAEGKPGGGGFRGYGYTRDGLEIVPAEAAVVAQVADWIVDEDRSLNWIAAELNRRGVPTVTGVPWNSRAVRSIVTKPRVASLRTHQGEVVGPAVWPPILAHERWEAVCTRLAQRARHADRSLKRWLTGVLRCGRPECGRPLLGWQGINGPRYWCATPRGGCGRIAITARLAEAEVERQVLDLLTDPGILARMHALATAEGTEDARAELAEDEAQLKQLAGAWARKEITFPEYTEARKIIEARIRESRALLVSTAPRALRTLLAGDVVDGWRHLTPADKREIVLTLLPDGYEVLPSDPMKPRRFDPERLHPVTAA</sequence>
<dbReference type="Proteomes" id="UP001500058">
    <property type="component" value="Unassembled WGS sequence"/>
</dbReference>
<dbReference type="PANTHER" id="PTHR30461">
    <property type="entry name" value="DNA-INVERTASE FROM LAMBDOID PROPHAGE"/>
    <property type="match status" value="1"/>
</dbReference>
<evidence type="ECO:0000313" key="4">
    <source>
        <dbReference type="Proteomes" id="UP001500058"/>
    </source>
</evidence>
<comment type="caution">
    <text evidence="3">The sequence shown here is derived from an EMBL/GenBank/DDBJ whole genome shotgun (WGS) entry which is preliminary data.</text>
</comment>
<dbReference type="InterPro" id="IPR011109">
    <property type="entry name" value="DNA_bind_recombinase_dom"/>
</dbReference>
<dbReference type="Gene3D" id="3.90.1750.20">
    <property type="entry name" value="Putative Large Serine Recombinase, Chain B, Domain 2"/>
    <property type="match status" value="1"/>
</dbReference>
<evidence type="ECO:0008006" key="5">
    <source>
        <dbReference type="Google" id="ProtNLM"/>
    </source>
</evidence>
<gene>
    <name evidence="3" type="ORF">GCM10010420_10870</name>
</gene>
<evidence type="ECO:0000259" key="1">
    <source>
        <dbReference type="PROSITE" id="PS51736"/>
    </source>
</evidence>
<dbReference type="SUPFAM" id="SSF53041">
    <property type="entry name" value="Resolvase-like"/>
    <property type="match status" value="1"/>
</dbReference>
<dbReference type="InterPro" id="IPR006119">
    <property type="entry name" value="Resolv_N"/>
</dbReference>
<dbReference type="EMBL" id="BAAATJ010000003">
    <property type="protein sequence ID" value="GAA2389160.1"/>
    <property type="molecule type" value="Genomic_DNA"/>
</dbReference>
<keyword evidence="4" id="KW-1185">Reference proteome</keyword>
<reference evidence="4" key="1">
    <citation type="journal article" date="2019" name="Int. J. Syst. Evol. Microbiol.">
        <title>The Global Catalogue of Microorganisms (GCM) 10K type strain sequencing project: providing services to taxonomists for standard genome sequencing and annotation.</title>
        <authorList>
            <consortium name="The Broad Institute Genomics Platform"/>
            <consortium name="The Broad Institute Genome Sequencing Center for Infectious Disease"/>
            <person name="Wu L."/>
            <person name="Ma J."/>
        </authorList>
    </citation>
    <scope>NUCLEOTIDE SEQUENCE [LARGE SCALE GENOMIC DNA]</scope>
    <source>
        <strain evidence="4">JCM 6921</strain>
    </source>
</reference>
<evidence type="ECO:0000313" key="3">
    <source>
        <dbReference type="EMBL" id="GAA2389160.1"/>
    </source>
</evidence>
<accession>A0ABP5UY09</accession>
<dbReference type="InterPro" id="IPR038109">
    <property type="entry name" value="DNA_bind_recomb_sf"/>
</dbReference>
<name>A0ABP5UY09_9ACTN</name>
<dbReference type="PROSITE" id="PS51736">
    <property type="entry name" value="RECOMBINASES_3"/>
    <property type="match status" value="1"/>
</dbReference>
<protein>
    <recommendedName>
        <fullName evidence="5">Recombinase family protein</fullName>
    </recommendedName>
</protein>
<dbReference type="Pfam" id="PF07508">
    <property type="entry name" value="Recombinase"/>
    <property type="match status" value="1"/>
</dbReference>